<sequence>MRLAFDFPLSETSFDFNDELKIGSSCFARTGWRPVEIIRVDSSSQRRRCFE</sequence>
<name>A0A087W1I0_ECHMU</name>
<accession>A0A087W1I0</accession>
<organism evidence="1 2">
    <name type="scientific">Echinococcus multilocularis</name>
    <name type="common">Fox tapeworm</name>
    <dbReference type="NCBI Taxonomy" id="6211"/>
    <lineage>
        <taxon>Eukaryota</taxon>
        <taxon>Metazoa</taxon>
        <taxon>Spiralia</taxon>
        <taxon>Lophotrochozoa</taxon>
        <taxon>Platyhelminthes</taxon>
        <taxon>Cestoda</taxon>
        <taxon>Eucestoda</taxon>
        <taxon>Cyclophyllidea</taxon>
        <taxon>Taeniidae</taxon>
        <taxon>Echinococcus</taxon>
    </lineage>
</organism>
<evidence type="ECO:0000313" key="1">
    <source>
        <dbReference type="EMBL" id="CDI98543.1"/>
    </source>
</evidence>
<evidence type="ECO:0000313" key="2">
    <source>
        <dbReference type="Proteomes" id="UP000017246"/>
    </source>
</evidence>
<reference evidence="1" key="1">
    <citation type="journal article" date="2013" name="Nature">
        <title>The genomes of four tapeworm species reveal adaptations to parasitism.</title>
        <authorList>
            <person name="Tsai I.J."/>
            <person name="Zarowiecki M."/>
            <person name="Holroyd N."/>
            <person name="Garciarrubio A."/>
            <person name="Sanchez-Flores A."/>
            <person name="Brooks K.L."/>
            <person name="Tracey A."/>
            <person name="Bobes R.J."/>
            <person name="Fragoso G."/>
            <person name="Sciutto E."/>
            <person name="Aslett M."/>
            <person name="Beasley H."/>
            <person name="Bennett H.M."/>
            <person name="Cai J."/>
            <person name="Camicia F."/>
            <person name="Clark R."/>
            <person name="Cucher M."/>
            <person name="De Silva N."/>
            <person name="Day T.A."/>
            <person name="Deplazes P."/>
            <person name="Estrada K."/>
            <person name="Fernandez C."/>
            <person name="Holland P.W."/>
            <person name="Hou J."/>
            <person name="Hu S."/>
            <person name="Huckvale T."/>
            <person name="Hung S.S."/>
            <person name="Kamenetzky L."/>
            <person name="Keane J.A."/>
            <person name="Kiss F."/>
            <person name="Koziol U."/>
            <person name="Lambert O."/>
            <person name="Liu K."/>
            <person name="Luo X."/>
            <person name="Luo Y."/>
            <person name="Macchiaroli N."/>
            <person name="Nichol S."/>
            <person name="Paps J."/>
            <person name="Parkinson J."/>
            <person name="Pouchkina-Stantcheva N."/>
            <person name="Riddiford N."/>
            <person name="Rosenzvit M."/>
            <person name="Salinas G."/>
            <person name="Wasmuth J.D."/>
            <person name="Zamanian M."/>
            <person name="Zheng Y."/>
            <person name="Cai X."/>
            <person name="Soberon X."/>
            <person name="Olson P.D."/>
            <person name="Laclette J.P."/>
            <person name="Brehm K."/>
            <person name="Berriman M."/>
            <person name="Garciarrubio A."/>
            <person name="Bobes R.J."/>
            <person name="Fragoso G."/>
            <person name="Sanchez-Flores A."/>
            <person name="Estrada K."/>
            <person name="Cevallos M.A."/>
            <person name="Morett E."/>
            <person name="Gonzalez V."/>
            <person name="Portillo T."/>
            <person name="Ochoa-Leyva A."/>
            <person name="Jose M.V."/>
            <person name="Sciutto E."/>
            <person name="Landa A."/>
            <person name="Jimenez L."/>
            <person name="Valdes V."/>
            <person name="Carrero J.C."/>
            <person name="Larralde C."/>
            <person name="Morales-Montor J."/>
            <person name="Limon-Lason J."/>
            <person name="Soberon X."/>
            <person name="Laclette J.P."/>
        </authorList>
    </citation>
    <scope>NUCLEOTIDE SEQUENCE [LARGE SCALE GENOMIC DNA]</scope>
</reference>
<proteinExistence type="predicted"/>
<dbReference type="AlphaFoldDB" id="A0A087W1I0"/>
<dbReference type="EMBL" id="LN902844">
    <property type="protein sequence ID" value="CDI98543.1"/>
    <property type="molecule type" value="Genomic_DNA"/>
</dbReference>
<dbReference type="Proteomes" id="UP000017246">
    <property type="component" value="Unassembled WGS sequence"/>
</dbReference>
<protein>
    <submittedName>
        <fullName evidence="1">Expressed protein</fullName>
    </submittedName>
</protein>
<keyword evidence="2" id="KW-1185">Reference proteome</keyword>
<reference evidence="1" key="2">
    <citation type="submission" date="2015-11" db="EMBL/GenBank/DDBJ databases">
        <authorList>
            <person name="Zhang Y."/>
            <person name="Guo Z."/>
        </authorList>
    </citation>
    <scope>NUCLEOTIDE SEQUENCE</scope>
</reference>
<gene>
    <name evidence="1" type="ORF">EmuJ_000240800</name>
</gene>